<protein>
    <submittedName>
        <fullName evidence="1">Uncharacterized protein</fullName>
    </submittedName>
</protein>
<evidence type="ECO:0000313" key="2">
    <source>
        <dbReference type="Proteomes" id="UP001139179"/>
    </source>
</evidence>
<dbReference type="InterPro" id="IPR058600">
    <property type="entry name" value="YhjD-like"/>
</dbReference>
<comment type="caution">
    <text evidence="1">The sequence shown here is derived from an EMBL/GenBank/DDBJ whole genome shotgun (WGS) entry which is preliminary data.</text>
</comment>
<evidence type="ECO:0000313" key="1">
    <source>
        <dbReference type="EMBL" id="MCM3712532.1"/>
    </source>
</evidence>
<dbReference type="AlphaFoldDB" id="A0A9X2DLX6"/>
<dbReference type="RefSeq" id="WP_251221411.1">
    <property type="nucleotide sequence ID" value="NZ_JAMBOL010000001.1"/>
</dbReference>
<organism evidence="1 2">
    <name type="scientific">Halalkalibacter oceani</name>
    <dbReference type="NCBI Taxonomy" id="1653776"/>
    <lineage>
        <taxon>Bacteria</taxon>
        <taxon>Bacillati</taxon>
        <taxon>Bacillota</taxon>
        <taxon>Bacilli</taxon>
        <taxon>Bacillales</taxon>
        <taxon>Bacillaceae</taxon>
        <taxon>Halalkalibacter</taxon>
    </lineage>
</organism>
<accession>A0A9X2DLX6</accession>
<name>A0A9X2DLX6_9BACI</name>
<dbReference type="Pfam" id="PF26325">
    <property type="entry name" value="YhjD"/>
    <property type="match status" value="1"/>
</dbReference>
<sequence length="117" mass="14196">MSILHEEQIQQLVHQFIFLPLTRTVLERDRQKIEQARLKIPFPYMQMIDAAIAKITLDLRNLRREARRSGLTIYKEEQSYLVVWRGYRSEVRYTPDAMRRHVTDMMSDYLKRTLIQK</sequence>
<dbReference type="Proteomes" id="UP001139179">
    <property type="component" value="Unassembled WGS sequence"/>
</dbReference>
<keyword evidence="2" id="KW-1185">Reference proteome</keyword>
<dbReference type="EMBL" id="JAMBOL010000001">
    <property type="protein sequence ID" value="MCM3712532.1"/>
    <property type="molecule type" value="Genomic_DNA"/>
</dbReference>
<proteinExistence type="predicted"/>
<reference evidence="1" key="1">
    <citation type="submission" date="2022-05" db="EMBL/GenBank/DDBJ databases">
        <title>Comparative Genomics of Spacecraft Associated Microbes.</title>
        <authorList>
            <person name="Tran M.T."/>
            <person name="Wright A."/>
            <person name="Seuylemezian A."/>
            <person name="Eisen J."/>
            <person name="Coil D."/>
        </authorList>
    </citation>
    <scope>NUCLEOTIDE SEQUENCE</scope>
    <source>
        <strain evidence="1">214.1.1</strain>
    </source>
</reference>
<gene>
    <name evidence="1" type="ORF">M3202_00425</name>
</gene>